<keyword evidence="2" id="KW-1185">Reference proteome</keyword>
<reference evidence="1 2" key="1">
    <citation type="journal article" date="2021" name="Nat. Commun.">
        <title>Genetic determinants of endophytism in the Arabidopsis root mycobiome.</title>
        <authorList>
            <person name="Mesny F."/>
            <person name="Miyauchi S."/>
            <person name="Thiergart T."/>
            <person name="Pickel B."/>
            <person name="Atanasova L."/>
            <person name="Karlsson M."/>
            <person name="Huettel B."/>
            <person name="Barry K.W."/>
            <person name="Haridas S."/>
            <person name="Chen C."/>
            <person name="Bauer D."/>
            <person name="Andreopoulos W."/>
            <person name="Pangilinan J."/>
            <person name="LaButti K."/>
            <person name="Riley R."/>
            <person name="Lipzen A."/>
            <person name="Clum A."/>
            <person name="Drula E."/>
            <person name="Henrissat B."/>
            <person name="Kohler A."/>
            <person name="Grigoriev I.V."/>
            <person name="Martin F.M."/>
            <person name="Hacquard S."/>
        </authorList>
    </citation>
    <scope>NUCLEOTIDE SEQUENCE [LARGE SCALE GENOMIC DNA]</scope>
    <source>
        <strain evidence="1 2">MPI-CAGE-CH-0241</strain>
    </source>
</reference>
<gene>
    <name evidence="1" type="ORF">B0T10DRAFT_102632</name>
</gene>
<name>A0A9P8WHU1_9HYPO</name>
<evidence type="ECO:0000313" key="1">
    <source>
        <dbReference type="EMBL" id="KAH6898269.1"/>
    </source>
</evidence>
<evidence type="ECO:0000313" key="2">
    <source>
        <dbReference type="Proteomes" id="UP000777438"/>
    </source>
</evidence>
<dbReference type="EMBL" id="JAGPYM010000002">
    <property type="protein sequence ID" value="KAH6898269.1"/>
    <property type="molecule type" value="Genomic_DNA"/>
</dbReference>
<dbReference type="AlphaFoldDB" id="A0A9P8WHU1"/>
<protein>
    <submittedName>
        <fullName evidence="1">Uncharacterized protein</fullName>
    </submittedName>
</protein>
<sequence>MMSSLLTLYQQYQGQNNLGVGNDFFNNNPTGFNFNQPFDHSVPLPPAVEEAAAAGIPPNVYLGPPRPHNPNAVRPADVFGDNPLPWFFPNMAQNAQVQNVQAQDDQVEDPSVAQGDDPNTMFVGSVTLPAPHELGRVRIVIRGVLQYGSLPQTAMDELRYLFPDHEDDLADHEKDNLKTQRQQWLLVNTPGTDGSRRRAHLFVGRAFGFTYLEIKNAAQLPQPEASLRGLWRVMTTDPAHRLRSPLWNELDVSLTFDHRRRLHTHTHSFFSPGRRASQLLERQRPWQS</sequence>
<proteinExistence type="predicted"/>
<organism evidence="1 2">
    <name type="scientific">Thelonectria olida</name>
    <dbReference type="NCBI Taxonomy" id="1576542"/>
    <lineage>
        <taxon>Eukaryota</taxon>
        <taxon>Fungi</taxon>
        <taxon>Dikarya</taxon>
        <taxon>Ascomycota</taxon>
        <taxon>Pezizomycotina</taxon>
        <taxon>Sordariomycetes</taxon>
        <taxon>Hypocreomycetidae</taxon>
        <taxon>Hypocreales</taxon>
        <taxon>Nectriaceae</taxon>
        <taxon>Thelonectria</taxon>
    </lineage>
</organism>
<dbReference type="Proteomes" id="UP000777438">
    <property type="component" value="Unassembled WGS sequence"/>
</dbReference>
<accession>A0A9P8WHU1</accession>
<comment type="caution">
    <text evidence="1">The sequence shown here is derived from an EMBL/GenBank/DDBJ whole genome shotgun (WGS) entry which is preliminary data.</text>
</comment>